<evidence type="ECO:0000256" key="1">
    <source>
        <dbReference type="SAM" id="MobiDB-lite"/>
    </source>
</evidence>
<organism evidence="2 3">
    <name type="scientific">Cyphellophora attinorum</name>
    <dbReference type="NCBI Taxonomy" id="1664694"/>
    <lineage>
        <taxon>Eukaryota</taxon>
        <taxon>Fungi</taxon>
        <taxon>Dikarya</taxon>
        <taxon>Ascomycota</taxon>
        <taxon>Pezizomycotina</taxon>
        <taxon>Eurotiomycetes</taxon>
        <taxon>Chaetothyriomycetidae</taxon>
        <taxon>Chaetothyriales</taxon>
        <taxon>Cyphellophoraceae</taxon>
        <taxon>Cyphellophora</taxon>
    </lineage>
</organism>
<dbReference type="GeneID" id="28732404"/>
<protein>
    <submittedName>
        <fullName evidence="2">Uncharacterized protein</fullName>
    </submittedName>
</protein>
<dbReference type="STRING" id="1664694.A0A0N1HHR5"/>
<feature type="region of interest" description="Disordered" evidence="1">
    <location>
        <begin position="226"/>
        <end position="282"/>
    </location>
</feature>
<feature type="compositionally biased region" description="Low complexity" evidence="1">
    <location>
        <begin position="227"/>
        <end position="246"/>
    </location>
</feature>
<dbReference type="EMBL" id="LFJN01000040">
    <property type="protein sequence ID" value="KPI35414.1"/>
    <property type="molecule type" value="Genomic_DNA"/>
</dbReference>
<evidence type="ECO:0000313" key="2">
    <source>
        <dbReference type="EMBL" id="KPI35414.1"/>
    </source>
</evidence>
<dbReference type="AlphaFoldDB" id="A0A0N1HHR5"/>
<keyword evidence="3" id="KW-1185">Reference proteome</keyword>
<dbReference type="RefSeq" id="XP_017995377.1">
    <property type="nucleotide sequence ID" value="XM_018140523.1"/>
</dbReference>
<dbReference type="VEuPathDB" id="FungiDB:AB675_11657"/>
<feature type="region of interest" description="Disordered" evidence="1">
    <location>
        <begin position="122"/>
        <end position="190"/>
    </location>
</feature>
<reference evidence="2 3" key="1">
    <citation type="submission" date="2015-06" db="EMBL/GenBank/DDBJ databases">
        <title>Draft genome of the ant-associated black yeast Phialophora attae CBS 131958.</title>
        <authorList>
            <person name="Moreno L.F."/>
            <person name="Stielow B.J."/>
            <person name="de Hoog S."/>
            <person name="Vicente V.A."/>
            <person name="Weiss V.A."/>
            <person name="de Vries M."/>
            <person name="Cruz L.M."/>
            <person name="Souza E.M."/>
        </authorList>
    </citation>
    <scope>NUCLEOTIDE SEQUENCE [LARGE SCALE GENOMIC DNA]</scope>
    <source>
        <strain evidence="2 3">CBS 131958</strain>
    </source>
</reference>
<comment type="caution">
    <text evidence="2">The sequence shown here is derived from an EMBL/GenBank/DDBJ whole genome shotgun (WGS) entry which is preliminary data.</text>
</comment>
<accession>A0A0N1HHR5</accession>
<name>A0A0N1HHR5_9EURO</name>
<sequence length="471" mass="50876">MKSVIAEILRTGVRHVPLLLRVERVIVQGGKAVSAEGSTGRRRRRSNTIHRLYLTDDELIVQALLLPELDLEVNEGDQLQIHKYAVRKAARKEQTGHVVFFGIEDCDNLTRLRPDTAAAVEEEGGFIREPGSATFTSAQPSTRKRSASSVSSEDFENTLLPPSKQPRLESSLDIPSDDEMSTPGATQESEDDFEAFTPNANITQHRRQALRELDPNRSFYFDAVTFTKPKPSSTPAPAAKQPQPTAGKSPASKLTTADRAGSTTKAPASIPIPSPSPPTPLNALEITPLSALPSLDPSSPTTILGIITWTSPNLLRPSPAFPPKRHVKIHDISIGHLFSGVSLAVYIDAATFKPQRGTVALLQDVVVQRCGSGSGEVNECFMLNAYANLPAKLAEKQKKGMNGDGDGGGGGSSGDGKWFIDDEDQLLALGLEAEVDELRTWWNEREAKRAGTAARSTQIATTRTESTFVGV</sequence>
<feature type="compositionally biased region" description="Pro residues" evidence="1">
    <location>
        <begin position="270"/>
        <end position="280"/>
    </location>
</feature>
<dbReference type="Proteomes" id="UP000038010">
    <property type="component" value="Unassembled WGS sequence"/>
</dbReference>
<gene>
    <name evidence="2" type="ORF">AB675_11657</name>
</gene>
<dbReference type="OrthoDB" id="1918685at2759"/>
<evidence type="ECO:0000313" key="3">
    <source>
        <dbReference type="Proteomes" id="UP000038010"/>
    </source>
</evidence>
<proteinExistence type="predicted"/>